<organism evidence="2 3">
    <name type="scientific">Trametes pubescens</name>
    <name type="common">White-rot fungus</name>
    <dbReference type="NCBI Taxonomy" id="154538"/>
    <lineage>
        <taxon>Eukaryota</taxon>
        <taxon>Fungi</taxon>
        <taxon>Dikarya</taxon>
        <taxon>Basidiomycota</taxon>
        <taxon>Agaricomycotina</taxon>
        <taxon>Agaricomycetes</taxon>
        <taxon>Polyporales</taxon>
        <taxon>Polyporaceae</taxon>
        <taxon>Trametes</taxon>
    </lineage>
</organism>
<name>A0A1M2VJ14_TRAPU</name>
<dbReference type="Pfam" id="PF15365">
    <property type="entry name" value="PNRC"/>
    <property type="match status" value="1"/>
</dbReference>
<feature type="compositionally biased region" description="Polar residues" evidence="1">
    <location>
        <begin position="78"/>
        <end position="91"/>
    </location>
</feature>
<dbReference type="InterPro" id="IPR028322">
    <property type="entry name" value="PNRC-like_rgn"/>
</dbReference>
<dbReference type="Proteomes" id="UP000184267">
    <property type="component" value="Unassembled WGS sequence"/>
</dbReference>
<dbReference type="OMA" id="EGVFAMS"/>
<sequence>MFTPPALRPTHSRHPSAPVVVRPSHTPGVFNIAKPAQSCPRPQQLQAQPRAPRASPKKQQRSPQPIHAQAASVEASKAPTTSPAKADQSSPAGDKSTRGRKQNKQLKDAHRRVTSVSPSDAAARRHAHQPSPTRIPTPPQASSAPRAEVPRGKPDVPTSLTDLFATDSIPAQSQKADSKAFASPPKLTSQPSGKLARRRQVTAQMLDSPTPKLASRRKERPARAPRSGENAASLQPAFLSNIRPPARRASTDMTMTRVTSFPICDDSSDFGDDSDITPPTTPIREVSTVPAKVTWQQGFFGDAPRTAPLAPMSGFPFVGQTPCSTPTPAQRRRNHRRVPSEGVFAMSTDEESPSSSTSDLFDTLPAHRRTPVAIPRHRGHVTDPFGGSSPAASLADRHTSSSAPVAVAGYFAGSVFQNSPSPDDLPAPSFAV</sequence>
<feature type="compositionally biased region" description="Acidic residues" evidence="1">
    <location>
        <begin position="266"/>
        <end position="275"/>
    </location>
</feature>
<dbReference type="EMBL" id="MNAD01001168">
    <property type="protein sequence ID" value="OJT07577.1"/>
    <property type="molecule type" value="Genomic_DNA"/>
</dbReference>
<keyword evidence="3" id="KW-1185">Reference proteome</keyword>
<dbReference type="GO" id="GO:0016071">
    <property type="term" value="P:mRNA metabolic process"/>
    <property type="evidence" value="ECO:0007669"/>
    <property type="project" value="UniProtKB-ARBA"/>
</dbReference>
<comment type="caution">
    <text evidence="2">The sequence shown here is derived from an EMBL/GenBank/DDBJ whole genome shotgun (WGS) entry which is preliminary data.</text>
</comment>
<evidence type="ECO:0000313" key="3">
    <source>
        <dbReference type="Proteomes" id="UP000184267"/>
    </source>
</evidence>
<accession>A0A1M2VJ14</accession>
<feature type="compositionally biased region" description="Basic residues" evidence="1">
    <location>
        <begin position="98"/>
        <end position="113"/>
    </location>
</feature>
<proteinExistence type="predicted"/>
<dbReference type="AlphaFoldDB" id="A0A1M2VJ14"/>
<gene>
    <name evidence="2" type="ORF">TRAPUB_1600</name>
</gene>
<feature type="region of interest" description="Disordered" evidence="1">
    <location>
        <begin position="1"/>
        <end position="283"/>
    </location>
</feature>
<protein>
    <submittedName>
        <fullName evidence="2">Uncharacterized protein</fullName>
    </submittedName>
</protein>
<feature type="compositionally biased region" description="Low complexity" evidence="1">
    <location>
        <begin position="40"/>
        <end position="54"/>
    </location>
</feature>
<reference evidence="2 3" key="1">
    <citation type="submission" date="2016-10" db="EMBL/GenBank/DDBJ databases">
        <title>Genome sequence of the basidiomycete white-rot fungus Trametes pubescens.</title>
        <authorList>
            <person name="Makela M.R."/>
            <person name="Granchi Z."/>
            <person name="Peng M."/>
            <person name="De Vries R.P."/>
            <person name="Grigoriev I."/>
            <person name="Riley R."/>
            <person name="Hilden K."/>
        </authorList>
    </citation>
    <scope>NUCLEOTIDE SEQUENCE [LARGE SCALE GENOMIC DNA]</scope>
    <source>
        <strain evidence="2 3">FBCC735</strain>
    </source>
</reference>
<dbReference type="STRING" id="154538.A0A1M2VJ14"/>
<feature type="region of interest" description="Disordered" evidence="1">
    <location>
        <begin position="376"/>
        <end position="399"/>
    </location>
</feature>
<evidence type="ECO:0000256" key="1">
    <source>
        <dbReference type="SAM" id="MobiDB-lite"/>
    </source>
</evidence>
<evidence type="ECO:0000313" key="2">
    <source>
        <dbReference type="EMBL" id="OJT07577.1"/>
    </source>
</evidence>
<dbReference type="OrthoDB" id="3226344at2759"/>